<evidence type="ECO:0000256" key="1">
    <source>
        <dbReference type="ARBA" id="ARBA00004141"/>
    </source>
</evidence>
<evidence type="ECO:0000256" key="6">
    <source>
        <dbReference type="ARBA" id="ARBA00022989"/>
    </source>
</evidence>
<comment type="subcellular location">
    <subcellularLocation>
        <location evidence="1">Membrane</location>
        <topology evidence="1">Multi-pass membrane protein</topology>
    </subcellularLocation>
</comment>
<evidence type="ECO:0000256" key="3">
    <source>
        <dbReference type="ARBA" id="ARBA00022448"/>
    </source>
</evidence>
<sequence length="358" mass="40728">MMSKIAAMNKEVPLACMLLTEAQLHGVKRLADKKYRFYWAIAMMFLMWGSISLVMMLISRYFDHPTRIVRVENYRTNMSFPSVLIFLELSYHDYKIDALLDSMVFPPNLNRSYIRSVIRQLATFHSPDVMFTQSDLENIERVLDYNDLDLRDVTEALTSTCEEALLRELASGAPITPTPSDNFYTTNIGPRNGLTFALNQSLQLSNMDLTYKWLTIASPQRYVDSIHSNGTPISPGKEVWFGYDTVSFHVSEDARSLHPGLRRCVLSQTKLQYFPVYHKYPNCTMRATLAHCNCVMITHPARPGVPYCRARSLMCARHIAGTLNGDNCGCPMTCDVDKAEMSAMDFMMSPNVTPIDSF</sequence>
<keyword evidence="7" id="KW-0915">Sodium</keyword>
<dbReference type="PANTHER" id="PTHR11690">
    <property type="entry name" value="AMILORIDE-SENSITIVE SODIUM CHANNEL-RELATED"/>
    <property type="match status" value="1"/>
</dbReference>
<dbReference type="Proteomes" id="UP001549921">
    <property type="component" value="Unassembled WGS sequence"/>
</dbReference>
<dbReference type="Pfam" id="PF00858">
    <property type="entry name" value="ASC"/>
    <property type="match status" value="2"/>
</dbReference>
<dbReference type="EMBL" id="JBEDNZ010000008">
    <property type="protein sequence ID" value="KAL0839219.1"/>
    <property type="molecule type" value="Genomic_DNA"/>
</dbReference>
<evidence type="ECO:0000256" key="4">
    <source>
        <dbReference type="ARBA" id="ARBA00022461"/>
    </source>
</evidence>
<keyword evidence="11 12" id="KW-0407">Ion channel</keyword>
<keyword evidence="8 12" id="KW-0406">Ion transport</keyword>
<keyword evidence="5 12" id="KW-0812">Transmembrane</keyword>
<evidence type="ECO:0000313" key="15">
    <source>
        <dbReference type="Proteomes" id="UP001549921"/>
    </source>
</evidence>
<dbReference type="PANTHER" id="PTHR11690:SF300">
    <property type="entry name" value="PICKPOCKET PROTEIN 19"/>
    <property type="match status" value="1"/>
</dbReference>
<dbReference type="AlphaFoldDB" id="A0ABD0T781"/>
<evidence type="ECO:0000256" key="7">
    <source>
        <dbReference type="ARBA" id="ARBA00023053"/>
    </source>
</evidence>
<evidence type="ECO:0000256" key="11">
    <source>
        <dbReference type="ARBA" id="ARBA00023303"/>
    </source>
</evidence>
<dbReference type="GO" id="GO:0005272">
    <property type="term" value="F:sodium channel activity"/>
    <property type="evidence" value="ECO:0007669"/>
    <property type="project" value="UniProtKB-KW"/>
</dbReference>
<keyword evidence="9 13" id="KW-0472">Membrane</keyword>
<evidence type="ECO:0000256" key="2">
    <source>
        <dbReference type="ARBA" id="ARBA00007193"/>
    </source>
</evidence>
<protein>
    <submittedName>
        <fullName evidence="14">Uncharacterized protein</fullName>
    </submittedName>
</protein>
<evidence type="ECO:0000256" key="8">
    <source>
        <dbReference type="ARBA" id="ARBA00023065"/>
    </source>
</evidence>
<comment type="caution">
    <text evidence="14">The sequence shown here is derived from an EMBL/GenBank/DDBJ whole genome shotgun (WGS) entry which is preliminary data.</text>
</comment>
<evidence type="ECO:0000256" key="13">
    <source>
        <dbReference type="SAM" id="Phobius"/>
    </source>
</evidence>
<evidence type="ECO:0000256" key="5">
    <source>
        <dbReference type="ARBA" id="ARBA00022692"/>
    </source>
</evidence>
<dbReference type="Gene3D" id="1.10.287.820">
    <property type="entry name" value="Acid-sensing ion channel domain"/>
    <property type="match status" value="1"/>
</dbReference>
<proteinExistence type="inferred from homology"/>
<gene>
    <name evidence="14" type="ORF">ABMA28_015991</name>
</gene>
<comment type="similarity">
    <text evidence="2 12">Belongs to the amiloride-sensitive sodium channel (TC 1.A.6) family.</text>
</comment>
<dbReference type="GO" id="GO:0016020">
    <property type="term" value="C:membrane"/>
    <property type="evidence" value="ECO:0007669"/>
    <property type="project" value="UniProtKB-SubCell"/>
</dbReference>
<reference evidence="14 15" key="1">
    <citation type="submission" date="2024-06" db="EMBL/GenBank/DDBJ databases">
        <title>A chromosome-level genome assembly of beet webworm, Loxostege sticticalis.</title>
        <authorList>
            <person name="Zhang Y."/>
        </authorList>
    </citation>
    <scope>NUCLEOTIDE SEQUENCE [LARGE SCALE GENOMIC DNA]</scope>
    <source>
        <strain evidence="14">AQ028</strain>
        <tissue evidence="14">Male pupae</tissue>
    </source>
</reference>
<keyword evidence="4 12" id="KW-0894">Sodium channel</keyword>
<keyword evidence="3 12" id="KW-0813">Transport</keyword>
<evidence type="ECO:0000313" key="14">
    <source>
        <dbReference type="EMBL" id="KAL0839219.1"/>
    </source>
</evidence>
<evidence type="ECO:0000256" key="9">
    <source>
        <dbReference type="ARBA" id="ARBA00023136"/>
    </source>
</evidence>
<keyword evidence="10 12" id="KW-0739">Sodium transport</keyword>
<feature type="transmembrane region" description="Helical" evidence="13">
    <location>
        <begin position="36"/>
        <end position="58"/>
    </location>
</feature>
<evidence type="ECO:0000256" key="10">
    <source>
        <dbReference type="ARBA" id="ARBA00023201"/>
    </source>
</evidence>
<organism evidence="14 15">
    <name type="scientific">Loxostege sticticalis</name>
    <name type="common">Beet webworm moth</name>
    <dbReference type="NCBI Taxonomy" id="481309"/>
    <lineage>
        <taxon>Eukaryota</taxon>
        <taxon>Metazoa</taxon>
        <taxon>Ecdysozoa</taxon>
        <taxon>Arthropoda</taxon>
        <taxon>Hexapoda</taxon>
        <taxon>Insecta</taxon>
        <taxon>Pterygota</taxon>
        <taxon>Neoptera</taxon>
        <taxon>Endopterygota</taxon>
        <taxon>Lepidoptera</taxon>
        <taxon>Glossata</taxon>
        <taxon>Ditrysia</taxon>
        <taxon>Pyraloidea</taxon>
        <taxon>Crambidae</taxon>
        <taxon>Pyraustinae</taxon>
        <taxon>Loxostege</taxon>
    </lineage>
</organism>
<evidence type="ECO:0000256" key="12">
    <source>
        <dbReference type="RuleBase" id="RU000679"/>
    </source>
</evidence>
<name>A0ABD0T781_LOXSC</name>
<keyword evidence="6 13" id="KW-1133">Transmembrane helix</keyword>
<accession>A0ABD0T781</accession>
<dbReference type="InterPro" id="IPR001873">
    <property type="entry name" value="ENaC"/>
</dbReference>